<evidence type="ECO:0008006" key="5">
    <source>
        <dbReference type="Google" id="ProtNLM"/>
    </source>
</evidence>
<feature type="signal peptide" evidence="2">
    <location>
        <begin position="1"/>
        <end position="20"/>
    </location>
</feature>
<evidence type="ECO:0000256" key="1">
    <source>
        <dbReference type="SAM" id="Phobius"/>
    </source>
</evidence>
<accession>A0A2S5JGR8</accession>
<keyword evidence="1" id="KW-0812">Transmembrane</keyword>
<evidence type="ECO:0000313" key="3">
    <source>
        <dbReference type="EMBL" id="PPB80548.1"/>
    </source>
</evidence>
<dbReference type="EMBL" id="PRDS01000005">
    <property type="protein sequence ID" value="PPB80548.1"/>
    <property type="molecule type" value="Genomic_DNA"/>
</dbReference>
<name>A0A2S5JGR8_9RHOB</name>
<feature type="chain" id="PRO_5015546500" description="Ferrochelatase" evidence="2">
    <location>
        <begin position="21"/>
        <end position="68"/>
    </location>
</feature>
<keyword evidence="2" id="KW-0732">Signal</keyword>
<gene>
    <name evidence="3" type="ORF">LV82_01897</name>
</gene>
<protein>
    <recommendedName>
        <fullName evidence="5">Ferrochelatase</fullName>
    </recommendedName>
</protein>
<dbReference type="Proteomes" id="UP000239736">
    <property type="component" value="Unassembled WGS sequence"/>
</dbReference>
<dbReference type="RefSeq" id="WP_104071082.1">
    <property type="nucleotide sequence ID" value="NZ_PRDS01000005.1"/>
</dbReference>
<sequence>MKKIVTLASVLTLTAGAAFAGGMAEPMVEAEPIVIEDAPSSNMGLLIPALLVLAIAAAASDSSSGTND</sequence>
<comment type="caution">
    <text evidence="3">The sequence shown here is derived from an EMBL/GenBank/DDBJ whole genome shotgun (WGS) entry which is preliminary data.</text>
</comment>
<proteinExistence type="predicted"/>
<feature type="transmembrane region" description="Helical" evidence="1">
    <location>
        <begin position="44"/>
        <end position="60"/>
    </location>
</feature>
<keyword evidence="1" id="KW-0472">Membrane</keyword>
<reference evidence="3 4" key="1">
    <citation type="submission" date="2018-01" db="EMBL/GenBank/DDBJ databases">
        <title>Genomic Encyclopedia of Archaeal and Bacterial Type Strains, Phase II (KMG-II): from individual species to whole genera.</title>
        <authorList>
            <person name="Goeker M."/>
        </authorList>
    </citation>
    <scope>NUCLEOTIDE SEQUENCE [LARGE SCALE GENOMIC DNA]</scope>
    <source>
        <strain evidence="3 4">DSM 12048</strain>
    </source>
</reference>
<organism evidence="3 4">
    <name type="scientific">Albidovulum inexpectatum</name>
    <dbReference type="NCBI Taxonomy" id="196587"/>
    <lineage>
        <taxon>Bacteria</taxon>
        <taxon>Pseudomonadati</taxon>
        <taxon>Pseudomonadota</taxon>
        <taxon>Alphaproteobacteria</taxon>
        <taxon>Rhodobacterales</taxon>
        <taxon>Paracoccaceae</taxon>
        <taxon>Albidovulum</taxon>
    </lineage>
</organism>
<evidence type="ECO:0000256" key="2">
    <source>
        <dbReference type="SAM" id="SignalP"/>
    </source>
</evidence>
<keyword evidence="1" id="KW-1133">Transmembrane helix</keyword>
<evidence type="ECO:0000313" key="4">
    <source>
        <dbReference type="Proteomes" id="UP000239736"/>
    </source>
</evidence>
<dbReference type="AlphaFoldDB" id="A0A2S5JGR8"/>
<keyword evidence="4" id="KW-1185">Reference proteome</keyword>